<keyword evidence="4" id="KW-1185">Reference proteome</keyword>
<feature type="region of interest" description="Disordered" evidence="1">
    <location>
        <begin position="247"/>
        <end position="266"/>
    </location>
</feature>
<dbReference type="InterPro" id="IPR019448">
    <property type="entry name" value="NT-C2"/>
</dbReference>
<name>A0A1R2CWR8_9CILI</name>
<comment type="caution">
    <text evidence="3">The sequence shown here is derived from an EMBL/GenBank/DDBJ whole genome shotgun (WGS) entry which is preliminary data.</text>
</comment>
<gene>
    <name evidence="3" type="ORF">SteCoe_3562</name>
</gene>
<evidence type="ECO:0000313" key="4">
    <source>
        <dbReference type="Proteomes" id="UP000187209"/>
    </source>
</evidence>
<accession>A0A1R2CWR8</accession>
<evidence type="ECO:0000259" key="2">
    <source>
        <dbReference type="PROSITE" id="PS51840"/>
    </source>
</evidence>
<reference evidence="3 4" key="1">
    <citation type="submission" date="2016-11" db="EMBL/GenBank/DDBJ databases">
        <title>The macronuclear genome of Stentor coeruleus: a giant cell with tiny introns.</title>
        <authorList>
            <person name="Slabodnick M."/>
            <person name="Ruby J.G."/>
            <person name="Reiff S.B."/>
            <person name="Swart E.C."/>
            <person name="Gosai S."/>
            <person name="Prabakaran S."/>
            <person name="Witkowska E."/>
            <person name="Larue G.E."/>
            <person name="Fisher S."/>
            <person name="Freeman R.M."/>
            <person name="Gunawardena J."/>
            <person name="Chu W."/>
            <person name="Stover N.A."/>
            <person name="Gregory B.D."/>
            <person name="Nowacki M."/>
            <person name="Derisi J."/>
            <person name="Roy S.W."/>
            <person name="Marshall W.F."/>
            <person name="Sood P."/>
        </authorList>
    </citation>
    <scope>NUCLEOTIDE SEQUENCE [LARGE SCALE GENOMIC DNA]</scope>
    <source>
        <strain evidence="3">WM001</strain>
    </source>
</reference>
<evidence type="ECO:0000256" key="1">
    <source>
        <dbReference type="SAM" id="MobiDB-lite"/>
    </source>
</evidence>
<dbReference type="EMBL" id="MPUH01000042">
    <property type="protein sequence ID" value="OMJ93445.1"/>
    <property type="molecule type" value="Genomic_DNA"/>
</dbReference>
<organism evidence="3 4">
    <name type="scientific">Stentor coeruleus</name>
    <dbReference type="NCBI Taxonomy" id="5963"/>
    <lineage>
        <taxon>Eukaryota</taxon>
        <taxon>Sar</taxon>
        <taxon>Alveolata</taxon>
        <taxon>Ciliophora</taxon>
        <taxon>Postciliodesmatophora</taxon>
        <taxon>Heterotrichea</taxon>
        <taxon>Heterotrichida</taxon>
        <taxon>Stentoridae</taxon>
        <taxon>Stentor</taxon>
    </lineage>
</organism>
<dbReference type="AlphaFoldDB" id="A0A1R2CWR8"/>
<dbReference type="Proteomes" id="UP000187209">
    <property type="component" value="Unassembled WGS sequence"/>
</dbReference>
<dbReference type="Pfam" id="PF10358">
    <property type="entry name" value="NT-C2"/>
    <property type="match status" value="1"/>
</dbReference>
<feature type="compositionally biased region" description="Basic and acidic residues" evidence="1">
    <location>
        <begin position="360"/>
        <end position="373"/>
    </location>
</feature>
<proteinExistence type="predicted"/>
<sequence>MAKLIHRIGAKSVKFDLEVVIHYITISLPEASLLKIRVKRGKDKTEETQSLRYTPNTKTIQFDYPLNFRITMYKKGNKFSKKDLKIKVLQIDGRNEKLVGNASIEFEKCAETGRFIIEEELKLYDCSDSKAVLCTSVKLFEVGKPRNEFFTGNVLSSSNKVPNRRAISIDTPLALNLDFALNDDKARKNSKARGNSFDRDVINLKNDSKSLLETYDSTDFDESELRNKKNTIKGMRAAFHLSQEELDEITGNSNQEEKEKKIDQKDYDQVKKNDREEVKITENYEKEVKDIKIEENIEIKESFQEDKGEYEEVKQEKVDMKEKAIRENEYFVENVEIQLLSTEPKVEKSSKEKKHKKKEKPLEKVEKELEESPKLPIKTIENPKKPEKTYTPQQTEVPKSQPSLPHPQSPPNPPLISKKQDPIPDSPKNLIQNNNKTPEITIEKHKEPISEPESNMKTQEIPQPLPDYLKYEQQIRVSVDIDSHKDLADSSSSDEAPVEVDISESIDSFMPITNLKQSVPNASSQDEKIELKEIQAGLPSSRDSACCASCGVF</sequence>
<feature type="domain" description="C2 NT-type" evidence="2">
    <location>
        <begin position="5"/>
        <end position="141"/>
    </location>
</feature>
<evidence type="ECO:0000313" key="3">
    <source>
        <dbReference type="EMBL" id="OMJ93445.1"/>
    </source>
</evidence>
<feature type="compositionally biased region" description="Basic and acidic residues" evidence="1">
    <location>
        <begin position="255"/>
        <end position="266"/>
    </location>
</feature>
<protein>
    <recommendedName>
        <fullName evidence="2">C2 NT-type domain-containing protein</fullName>
    </recommendedName>
</protein>
<feature type="compositionally biased region" description="Polar residues" evidence="1">
    <location>
        <begin position="452"/>
        <end position="461"/>
    </location>
</feature>
<feature type="compositionally biased region" description="Pro residues" evidence="1">
    <location>
        <begin position="404"/>
        <end position="414"/>
    </location>
</feature>
<feature type="region of interest" description="Disordered" evidence="1">
    <location>
        <begin position="337"/>
        <end position="462"/>
    </location>
</feature>
<dbReference type="PROSITE" id="PS51840">
    <property type="entry name" value="C2_NT"/>
    <property type="match status" value="1"/>
</dbReference>
<feature type="compositionally biased region" description="Polar residues" evidence="1">
    <location>
        <begin position="429"/>
        <end position="438"/>
    </location>
</feature>